<evidence type="ECO:0000256" key="1">
    <source>
        <dbReference type="ARBA" id="ARBA00001946"/>
    </source>
</evidence>
<dbReference type="Pfam" id="PF01850">
    <property type="entry name" value="PIN"/>
    <property type="match status" value="1"/>
</dbReference>
<dbReference type="GO" id="GO:0090729">
    <property type="term" value="F:toxin activity"/>
    <property type="evidence" value="ECO:0007669"/>
    <property type="project" value="UniProtKB-KW"/>
</dbReference>
<comment type="function">
    <text evidence="8">Toxic component of a toxin-antitoxin (TA) system. An RNase.</text>
</comment>
<keyword evidence="6 8" id="KW-0460">Magnesium</keyword>
<sequence>MMPTYMLDTNICIYINKNKPLEVLEKFKSLSVGDAVISQITWGELQYGAYKSQYTTRMLQEFEQLVRLIPVLPLSNKAAEHYGQIRNMLARQGQIIGANDLWIAAHARASDLILVTNNTQEFCRVEELRLENWVRDELA</sequence>
<feature type="binding site" evidence="8">
    <location>
        <position position="100"/>
    </location>
    <ligand>
        <name>Mg(2+)</name>
        <dbReference type="ChEBI" id="CHEBI:18420"/>
    </ligand>
</feature>
<dbReference type="AlphaFoldDB" id="A0A4Y7XAV9"/>
<feature type="domain" description="PIN" evidence="9">
    <location>
        <begin position="5"/>
        <end position="127"/>
    </location>
</feature>
<evidence type="ECO:0000313" key="10">
    <source>
        <dbReference type="EMBL" id="TEU25010.1"/>
    </source>
</evidence>
<dbReference type="SUPFAM" id="SSF88723">
    <property type="entry name" value="PIN domain-like"/>
    <property type="match status" value="1"/>
</dbReference>
<dbReference type="InterPro" id="IPR050556">
    <property type="entry name" value="Type_II_TA_system_RNase"/>
</dbReference>
<evidence type="ECO:0000256" key="6">
    <source>
        <dbReference type="ARBA" id="ARBA00022842"/>
    </source>
</evidence>
<dbReference type="PANTHER" id="PTHR33653">
    <property type="entry name" value="RIBONUCLEASE VAPC2"/>
    <property type="match status" value="1"/>
</dbReference>
<evidence type="ECO:0000256" key="3">
    <source>
        <dbReference type="ARBA" id="ARBA00022722"/>
    </source>
</evidence>
<evidence type="ECO:0000256" key="5">
    <source>
        <dbReference type="ARBA" id="ARBA00022801"/>
    </source>
</evidence>
<dbReference type="PANTHER" id="PTHR33653:SF1">
    <property type="entry name" value="RIBONUCLEASE VAPC2"/>
    <property type="match status" value="1"/>
</dbReference>
<accession>A0A4Y7XAV9</accession>
<dbReference type="HAMAP" id="MF_00265">
    <property type="entry name" value="VapC_Nob1"/>
    <property type="match status" value="1"/>
</dbReference>
<keyword evidence="3 8" id="KW-0540">Nuclease</keyword>
<evidence type="ECO:0000313" key="11">
    <source>
        <dbReference type="Proteomes" id="UP000297834"/>
    </source>
</evidence>
<proteinExistence type="inferred from homology"/>
<comment type="caution">
    <text evidence="10">The sequence shown here is derived from an EMBL/GenBank/DDBJ whole genome shotgun (WGS) entry which is preliminary data.</text>
</comment>
<keyword evidence="5 8" id="KW-0378">Hydrolase</keyword>
<dbReference type="OrthoDB" id="9796690at2"/>
<gene>
    <name evidence="8" type="primary">vapC</name>
    <name evidence="10" type="ORF">E2B99_10670</name>
</gene>
<keyword evidence="8" id="KW-0800">Toxin</keyword>
<dbReference type="GO" id="GO:0004540">
    <property type="term" value="F:RNA nuclease activity"/>
    <property type="evidence" value="ECO:0007669"/>
    <property type="project" value="InterPro"/>
</dbReference>
<dbReference type="CDD" id="cd18735">
    <property type="entry name" value="PIN_HiVapC1-like"/>
    <property type="match status" value="1"/>
</dbReference>
<dbReference type="Gene3D" id="3.40.50.1010">
    <property type="entry name" value="5'-nuclease"/>
    <property type="match status" value="1"/>
</dbReference>
<keyword evidence="4 8" id="KW-0479">Metal-binding</keyword>
<evidence type="ECO:0000256" key="4">
    <source>
        <dbReference type="ARBA" id="ARBA00022723"/>
    </source>
</evidence>
<dbReference type="GO" id="GO:0016787">
    <property type="term" value="F:hydrolase activity"/>
    <property type="evidence" value="ECO:0007669"/>
    <property type="project" value="UniProtKB-KW"/>
</dbReference>
<dbReference type="InterPro" id="IPR002716">
    <property type="entry name" value="PIN_dom"/>
</dbReference>
<keyword evidence="2 8" id="KW-1277">Toxin-antitoxin system</keyword>
<name>A0A4Y7XAV9_9GAMM</name>
<evidence type="ECO:0000256" key="2">
    <source>
        <dbReference type="ARBA" id="ARBA00022649"/>
    </source>
</evidence>
<feature type="binding site" evidence="8">
    <location>
        <position position="8"/>
    </location>
    <ligand>
        <name>Mg(2+)</name>
        <dbReference type="ChEBI" id="CHEBI:18420"/>
    </ligand>
</feature>
<evidence type="ECO:0000259" key="9">
    <source>
        <dbReference type="Pfam" id="PF01850"/>
    </source>
</evidence>
<organism evidence="10 11">
    <name type="scientific">Alkanindiges illinoisensis</name>
    <dbReference type="NCBI Taxonomy" id="197183"/>
    <lineage>
        <taxon>Bacteria</taxon>
        <taxon>Pseudomonadati</taxon>
        <taxon>Pseudomonadota</taxon>
        <taxon>Gammaproteobacteria</taxon>
        <taxon>Moraxellales</taxon>
        <taxon>Moraxellaceae</taxon>
        <taxon>Alkanindiges</taxon>
    </lineage>
</organism>
<dbReference type="InterPro" id="IPR022907">
    <property type="entry name" value="VapC_family"/>
</dbReference>
<evidence type="ECO:0000256" key="7">
    <source>
        <dbReference type="ARBA" id="ARBA00038093"/>
    </source>
</evidence>
<dbReference type="Proteomes" id="UP000297834">
    <property type="component" value="Unassembled WGS sequence"/>
</dbReference>
<dbReference type="GO" id="GO:0000287">
    <property type="term" value="F:magnesium ion binding"/>
    <property type="evidence" value="ECO:0007669"/>
    <property type="project" value="UniProtKB-UniRule"/>
</dbReference>
<comment type="cofactor">
    <cofactor evidence="1 8">
        <name>Mg(2+)</name>
        <dbReference type="ChEBI" id="CHEBI:18420"/>
    </cofactor>
</comment>
<keyword evidence="11" id="KW-1185">Reference proteome</keyword>
<protein>
    <recommendedName>
        <fullName evidence="8">Ribonuclease VapC</fullName>
        <shortName evidence="8">RNase VapC</shortName>
        <ecNumber evidence="8">3.1.-.-</ecNumber>
    </recommendedName>
    <alternativeName>
        <fullName evidence="8">Toxin VapC</fullName>
    </alternativeName>
</protein>
<evidence type="ECO:0000256" key="8">
    <source>
        <dbReference type="HAMAP-Rule" id="MF_00265"/>
    </source>
</evidence>
<reference evidence="10 11" key="1">
    <citation type="submission" date="2019-03" db="EMBL/GenBank/DDBJ databases">
        <title>Alkanindiges illinoisensis: a potential pathogenic isolated from ascites of a gastric cancer patient with abdominal metastasis.</title>
        <authorList>
            <person name="Hu X."/>
            <person name="Yang B."/>
            <person name="Yan X."/>
            <person name="Lin L."/>
            <person name="Zhao H."/>
            <person name="Zhou F."/>
            <person name="Su B."/>
            <person name="Chen J."/>
            <person name="Rui Y."/>
            <person name="Wang Q."/>
            <person name="Zheng L."/>
        </authorList>
    </citation>
    <scope>NUCLEOTIDE SEQUENCE [LARGE SCALE GENOMIC DNA]</scope>
    <source>
        <strain evidence="10 11">NFYY 23406</strain>
    </source>
</reference>
<dbReference type="InterPro" id="IPR029060">
    <property type="entry name" value="PIN-like_dom_sf"/>
</dbReference>
<dbReference type="EMBL" id="SNTY01000047">
    <property type="protein sequence ID" value="TEU25010.1"/>
    <property type="molecule type" value="Genomic_DNA"/>
</dbReference>
<dbReference type="EC" id="3.1.-.-" evidence="8"/>
<comment type="similarity">
    <text evidence="7 8">Belongs to the PINc/VapC protein family.</text>
</comment>